<name>A0A1Q8YJ84_9BURK</name>
<keyword evidence="2" id="KW-1185">Reference proteome</keyword>
<evidence type="ECO:0000313" key="2">
    <source>
        <dbReference type="Proteomes" id="UP000185911"/>
    </source>
</evidence>
<evidence type="ECO:0000313" key="1">
    <source>
        <dbReference type="EMBL" id="OLP08096.1"/>
    </source>
</evidence>
<reference evidence="1 2" key="1">
    <citation type="submission" date="2017-01" db="EMBL/GenBank/DDBJ databases">
        <title>Genome sequence of Rhodoferax antarcticus ANT.BR, a psychrophilic purple nonsulfur bacterium from an Antarctic microbial mat.</title>
        <authorList>
            <person name="Baker J."/>
            <person name="Riester C."/>
            <person name="Skinner B."/>
            <person name="Newell A."/>
            <person name="Swingley W."/>
            <person name="Madigan M."/>
            <person name="Jung D."/>
            <person name="Asao M."/>
            <person name="Chen M."/>
            <person name="Loughlin P."/>
            <person name="Pan H."/>
            <person name="Lin S."/>
            <person name="Li N."/>
            <person name="Shaw J."/>
            <person name="Prado M."/>
            <person name="Sherman C."/>
            <person name="Li X."/>
            <person name="Tang J."/>
            <person name="Blankenship R."/>
            <person name="Zhao T."/>
            <person name="Touchman J."/>
            <person name="Sattley M."/>
        </authorList>
    </citation>
    <scope>NUCLEOTIDE SEQUENCE [LARGE SCALE GENOMIC DNA]</scope>
    <source>
        <strain evidence="1 2">ANT.BR</strain>
    </source>
</reference>
<dbReference type="AlphaFoldDB" id="A0A1Q8YJ84"/>
<protein>
    <submittedName>
        <fullName evidence="1">Uncharacterized protein</fullName>
    </submittedName>
</protein>
<sequence length="49" mass="5197">MIAFKRAAPQARRYAQSINVSPARASSPARLGSAAGLVALQLNITVDRM</sequence>
<accession>A0A1Q8YJ84</accession>
<proteinExistence type="predicted"/>
<dbReference type="Proteomes" id="UP000185911">
    <property type="component" value="Unassembled WGS sequence"/>
</dbReference>
<dbReference type="EMBL" id="MSYM01000005">
    <property type="protein sequence ID" value="OLP08096.1"/>
    <property type="molecule type" value="Genomic_DNA"/>
</dbReference>
<organism evidence="1 2">
    <name type="scientific">Rhodoferax antarcticus ANT.BR</name>
    <dbReference type="NCBI Taxonomy" id="1111071"/>
    <lineage>
        <taxon>Bacteria</taxon>
        <taxon>Pseudomonadati</taxon>
        <taxon>Pseudomonadota</taxon>
        <taxon>Betaproteobacteria</taxon>
        <taxon>Burkholderiales</taxon>
        <taxon>Comamonadaceae</taxon>
        <taxon>Rhodoferax</taxon>
    </lineage>
</organism>
<gene>
    <name evidence="1" type="ORF">BLL52_0384</name>
</gene>
<comment type="caution">
    <text evidence="1">The sequence shown here is derived from an EMBL/GenBank/DDBJ whole genome shotgun (WGS) entry which is preliminary data.</text>
</comment>